<dbReference type="GO" id="GO:0045596">
    <property type="term" value="P:negative regulation of cell differentiation"/>
    <property type="evidence" value="ECO:0007669"/>
    <property type="project" value="UniProtKB-ARBA"/>
</dbReference>
<comment type="subcellular location">
    <subcellularLocation>
        <location evidence="1">Nucleus</location>
    </subcellularLocation>
</comment>
<evidence type="ECO:0000256" key="5">
    <source>
        <dbReference type="ARBA" id="ARBA00022771"/>
    </source>
</evidence>
<evidence type="ECO:0000256" key="6">
    <source>
        <dbReference type="ARBA" id="ARBA00022833"/>
    </source>
</evidence>
<dbReference type="Gene3D" id="3.30.160.60">
    <property type="entry name" value="Classic Zinc Finger"/>
    <property type="match status" value="2"/>
</dbReference>
<keyword evidence="3" id="KW-0479">Metal-binding</keyword>
<evidence type="ECO:0000313" key="11">
    <source>
        <dbReference type="WBParaSite" id="TCONS_00010814.p1"/>
    </source>
</evidence>
<dbReference type="PANTHER" id="PTHR10032">
    <property type="entry name" value="ZINC FINGER PROTEIN WITH KRAB AND SCAN DOMAINS"/>
    <property type="match status" value="1"/>
</dbReference>
<evidence type="ECO:0000256" key="4">
    <source>
        <dbReference type="ARBA" id="ARBA00022737"/>
    </source>
</evidence>
<dbReference type="Proteomes" id="UP000035681">
    <property type="component" value="Unplaced"/>
</dbReference>
<protein>
    <submittedName>
        <fullName evidence="11">C2H2-type domain-containing protein</fullName>
    </submittedName>
</protein>
<accession>A0AAF5DDX8</accession>
<dbReference type="GO" id="GO:0051241">
    <property type="term" value="P:negative regulation of multicellular organismal process"/>
    <property type="evidence" value="ECO:0007669"/>
    <property type="project" value="UniProtKB-ARBA"/>
</dbReference>
<sequence>YMENDFNHQPSFLYLDHSNLFCFFTDMIKYLSFEVMIKVMSAMWFSNDLSLSNVLSTNTSLASFNGIFSLPISNQLSFNQVNENFHKQICLDINRNEKKNYRKNNNNSFMIKSLLSTIVEGEEKKLKEDIKKLPLISTPFPYVSAPQTSIEYVNGGYGIKNPLLSHYNNPPDVDNTPAPTSSPGEFICRTCGKKFTLQRLLNRHVKCHSEVKRYLCTFCGKGFSDTFDLKRHTRTHTGVRPYKCHNCDKSFTQRCSLESHLRKVHGEIHNYAYKQRRSKVFVCEDCGFTSSNYDEYISHLRVTHPLSAALMKITNPITPSTSSFTSTPSPNSLSSPPIPMPLINTPSTDMSVFTTLLANTIPQKNVQFFEPTISPRLSSNGSAISCSPSFSSN</sequence>
<dbReference type="GO" id="GO:0009968">
    <property type="term" value="P:negative regulation of signal transduction"/>
    <property type="evidence" value="ECO:0007669"/>
    <property type="project" value="UniProtKB-ARBA"/>
</dbReference>
<dbReference type="InterPro" id="IPR027756">
    <property type="entry name" value="Ovo-like"/>
</dbReference>
<comment type="similarity">
    <text evidence="2">Belongs to the krueppel C2H2-type zinc-finger protein family.</text>
</comment>
<dbReference type="FunFam" id="3.30.160.60:FF:001250">
    <property type="entry name" value="putative transcription factor ovo-like protein 3"/>
    <property type="match status" value="1"/>
</dbReference>
<evidence type="ECO:0000256" key="1">
    <source>
        <dbReference type="ARBA" id="ARBA00004123"/>
    </source>
</evidence>
<dbReference type="PROSITE" id="PS00028">
    <property type="entry name" value="ZINC_FINGER_C2H2_1"/>
    <property type="match status" value="3"/>
</dbReference>
<feature type="domain" description="C2H2-type" evidence="9">
    <location>
        <begin position="186"/>
        <end position="213"/>
    </location>
</feature>
<evidence type="ECO:0000256" key="7">
    <source>
        <dbReference type="ARBA" id="ARBA00023242"/>
    </source>
</evidence>
<dbReference type="PANTHER" id="PTHR10032:SF271">
    <property type="entry name" value="RH12261P-RELATED"/>
    <property type="match status" value="1"/>
</dbReference>
<feature type="domain" description="C2H2-type" evidence="9">
    <location>
        <begin position="242"/>
        <end position="265"/>
    </location>
</feature>
<dbReference type="PROSITE" id="PS50157">
    <property type="entry name" value="ZINC_FINGER_C2H2_2"/>
    <property type="match status" value="3"/>
</dbReference>
<dbReference type="InterPro" id="IPR036236">
    <property type="entry name" value="Znf_C2H2_sf"/>
</dbReference>
<organism evidence="10 11">
    <name type="scientific">Strongyloides stercoralis</name>
    <name type="common">Threadworm</name>
    <dbReference type="NCBI Taxonomy" id="6248"/>
    <lineage>
        <taxon>Eukaryota</taxon>
        <taxon>Metazoa</taxon>
        <taxon>Ecdysozoa</taxon>
        <taxon>Nematoda</taxon>
        <taxon>Chromadorea</taxon>
        <taxon>Rhabditida</taxon>
        <taxon>Tylenchina</taxon>
        <taxon>Panagrolaimomorpha</taxon>
        <taxon>Strongyloidoidea</taxon>
        <taxon>Strongyloididae</taxon>
        <taxon>Strongyloides</taxon>
    </lineage>
</organism>
<keyword evidence="10" id="KW-1185">Reference proteome</keyword>
<evidence type="ECO:0000259" key="9">
    <source>
        <dbReference type="PROSITE" id="PS50157"/>
    </source>
</evidence>
<dbReference type="FunFam" id="3.30.160.60:FF:000452">
    <property type="entry name" value="Transcription factor Ovo-like 2"/>
    <property type="match status" value="1"/>
</dbReference>
<dbReference type="GO" id="GO:0008270">
    <property type="term" value="F:zinc ion binding"/>
    <property type="evidence" value="ECO:0007669"/>
    <property type="project" value="UniProtKB-KW"/>
</dbReference>
<evidence type="ECO:0000313" key="10">
    <source>
        <dbReference type="Proteomes" id="UP000035681"/>
    </source>
</evidence>
<dbReference type="GO" id="GO:0000978">
    <property type="term" value="F:RNA polymerase II cis-regulatory region sequence-specific DNA binding"/>
    <property type="evidence" value="ECO:0007669"/>
    <property type="project" value="TreeGrafter"/>
</dbReference>
<dbReference type="SUPFAM" id="SSF57667">
    <property type="entry name" value="beta-beta-alpha zinc fingers"/>
    <property type="match status" value="2"/>
</dbReference>
<dbReference type="AlphaFoldDB" id="A0AAF5DDX8"/>
<dbReference type="Pfam" id="PF00096">
    <property type="entry name" value="zf-C2H2"/>
    <property type="match status" value="3"/>
</dbReference>
<reference evidence="11" key="1">
    <citation type="submission" date="2024-02" db="UniProtKB">
        <authorList>
            <consortium name="WormBaseParasite"/>
        </authorList>
    </citation>
    <scope>IDENTIFICATION</scope>
</reference>
<keyword evidence="7" id="KW-0539">Nucleus</keyword>
<evidence type="ECO:0000256" key="8">
    <source>
        <dbReference type="PROSITE-ProRule" id="PRU00042"/>
    </source>
</evidence>
<keyword evidence="6" id="KW-0862">Zinc</keyword>
<keyword evidence="5 8" id="KW-0863">Zinc-finger</keyword>
<name>A0AAF5DDX8_STRER</name>
<dbReference type="SMART" id="SM00355">
    <property type="entry name" value="ZnF_C2H2"/>
    <property type="match status" value="4"/>
</dbReference>
<dbReference type="GO" id="GO:0000981">
    <property type="term" value="F:DNA-binding transcription factor activity, RNA polymerase II-specific"/>
    <property type="evidence" value="ECO:0007669"/>
    <property type="project" value="TreeGrafter"/>
</dbReference>
<dbReference type="InterPro" id="IPR013087">
    <property type="entry name" value="Znf_C2H2_type"/>
</dbReference>
<proteinExistence type="inferred from homology"/>
<evidence type="ECO:0000256" key="2">
    <source>
        <dbReference type="ARBA" id="ARBA00006991"/>
    </source>
</evidence>
<dbReference type="GO" id="GO:0009913">
    <property type="term" value="P:epidermal cell differentiation"/>
    <property type="evidence" value="ECO:0007669"/>
    <property type="project" value="TreeGrafter"/>
</dbReference>
<keyword evidence="4" id="KW-0677">Repeat</keyword>
<dbReference type="GO" id="GO:0045892">
    <property type="term" value="P:negative regulation of DNA-templated transcription"/>
    <property type="evidence" value="ECO:0007669"/>
    <property type="project" value="UniProtKB-ARBA"/>
</dbReference>
<dbReference type="GO" id="GO:0010837">
    <property type="term" value="P:regulation of keratinocyte proliferation"/>
    <property type="evidence" value="ECO:0007669"/>
    <property type="project" value="UniProtKB-ARBA"/>
</dbReference>
<feature type="domain" description="C2H2-type" evidence="9">
    <location>
        <begin position="214"/>
        <end position="241"/>
    </location>
</feature>
<dbReference type="GO" id="GO:0005634">
    <property type="term" value="C:nucleus"/>
    <property type="evidence" value="ECO:0007669"/>
    <property type="project" value="UniProtKB-SubCell"/>
</dbReference>
<dbReference type="WBParaSite" id="TCONS_00010814.p1">
    <property type="protein sequence ID" value="TCONS_00010814.p1"/>
    <property type="gene ID" value="XLOC_004487"/>
</dbReference>
<evidence type="ECO:0000256" key="3">
    <source>
        <dbReference type="ARBA" id="ARBA00022723"/>
    </source>
</evidence>